<dbReference type="Gene3D" id="2.130.10.10">
    <property type="entry name" value="YVTN repeat-like/Quinoprotein amine dehydrogenase"/>
    <property type="match status" value="3"/>
</dbReference>
<keyword evidence="7" id="KW-0234">DNA repair</keyword>
<evidence type="ECO:0000259" key="10">
    <source>
        <dbReference type="Pfam" id="PF24105"/>
    </source>
</evidence>
<dbReference type="GO" id="GO:0006334">
    <property type="term" value="P:nucleosome assembly"/>
    <property type="evidence" value="ECO:0007669"/>
    <property type="project" value="TreeGrafter"/>
</dbReference>
<dbReference type="AlphaFoldDB" id="A0A6F9D9T2"/>
<dbReference type="GO" id="GO:0006281">
    <property type="term" value="P:DNA repair"/>
    <property type="evidence" value="ECO:0007669"/>
    <property type="project" value="UniProtKB-KW"/>
</dbReference>
<protein>
    <submittedName>
        <fullName evidence="11">Chromatin assembly factor 1 subunit B-like</fullName>
    </submittedName>
</protein>
<dbReference type="EMBL" id="LR783894">
    <property type="protein sequence ID" value="CAB3230400.1"/>
    <property type="molecule type" value="mRNA"/>
</dbReference>
<evidence type="ECO:0000256" key="5">
    <source>
        <dbReference type="ARBA" id="ARBA00022763"/>
    </source>
</evidence>
<dbReference type="InterPro" id="IPR036322">
    <property type="entry name" value="WD40_repeat_dom_sf"/>
</dbReference>
<reference evidence="11" key="1">
    <citation type="submission" date="2020-04" db="EMBL/GenBank/DDBJ databases">
        <authorList>
            <person name="Neveu A P."/>
        </authorList>
    </citation>
    <scope>NUCLEOTIDE SEQUENCE</scope>
    <source>
        <tissue evidence="11">Whole embryo</tissue>
    </source>
</reference>
<dbReference type="InterPro" id="IPR015943">
    <property type="entry name" value="WD40/YVTN_repeat-like_dom_sf"/>
</dbReference>
<evidence type="ECO:0000256" key="1">
    <source>
        <dbReference type="ARBA" id="ARBA00004123"/>
    </source>
</evidence>
<accession>A0A6F9D9T2</accession>
<sequence>MKVLTPEISWHAKEAVFSIAVQPSLPKQPRRLATAGLDNNVRIWQFKDGEVKFLSNLSRHDRAVNIVRFANSGLFLASAGDDGNIFIWKLSEKEEAPNIFDNEGQNVETWCTVKVLRGHLEDVNDLSWSKDDRYLVSGSVDHTAILWDMEKGQKMSIFNDAKHFVHGVALDPQGAYVATMSCDRALRIYSIQSKKMVHCVSKMNQPCSSKEQSKDGQTQKMQRIFHDETVVRRRLSFTCDGKLLITPAGCLQVEDEKDKQNTQQINTVMLFGRNMLSKPCACLPNLKQPASIVSCCPTLFTLRQGGNGKALPFKLNYRNVFAIATNEDVLVYDTQHLSPFAMASNIHYASITDLSWSPDGKFLCVSSRDGFCSIMQFDDGEIGEVYKPSKSEEVLDDNKTNDQDKSINNKENIVCTSEGKSSTTIETEKEEAMDVVISEKESAAQNNEIDTNTKTISTSDVKPRRVTLTKVQEPQQTTTEIFAKSAESPKAPILKVASTNKSAPRRIQLTPVATQE</sequence>
<dbReference type="PRINTS" id="PR00319">
    <property type="entry name" value="GPROTEINB"/>
</dbReference>
<dbReference type="InterPro" id="IPR055410">
    <property type="entry name" value="Beta-prop_CAF1B_HIR1"/>
</dbReference>
<evidence type="ECO:0000256" key="9">
    <source>
        <dbReference type="PROSITE-ProRule" id="PRU00221"/>
    </source>
</evidence>
<dbReference type="GO" id="GO:0005634">
    <property type="term" value="C:nucleus"/>
    <property type="evidence" value="ECO:0007669"/>
    <property type="project" value="UniProtKB-SubCell"/>
</dbReference>
<feature type="repeat" description="WD" evidence="9">
    <location>
        <begin position="57"/>
        <end position="98"/>
    </location>
</feature>
<dbReference type="GO" id="GO:0033186">
    <property type="term" value="C:CAF-1 complex"/>
    <property type="evidence" value="ECO:0007669"/>
    <property type="project" value="TreeGrafter"/>
</dbReference>
<comment type="similarity">
    <text evidence="2">Belongs to the WD repeat HIR1 family.</text>
</comment>
<evidence type="ECO:0000256" key="8">
    <source>
        <dbReference type="ARBA" id="ARBA00023242"/>
    </source>
</evidence>
<dbReference type="InterPro" id="IPR045145">
    <property type="entry name" value="PTHR15271"/>
</dbReference>
<keyword evidence="3 9" id="KW-0853">WD repeat</keyword>
<comment type="subcellular location">
    <subcellularLocation>
        <location evidence="1">Nucleus</location>
    </subcellularLocation>
</comment>
<keyword evidence="6" id="KW-0156">Chromatin regulator</keyword>
<evidence type="ECO:0000256" key="2">
    <source>
        <dbReference type="ARBA" id="ARBA00007306"/>
    </source>
</evidence>
<proteinExistence type="evidence at transcript level"/>
<dbReference type="Pfam" id="PF24105">
    <property type="entry name" value="Beta-prop_CAF1B_HIR1"/>
    <property type="match status" value="1"/>
</dbReference>
<dbReference type="SUPFAM" id="SSF50978">
    <property type="entry name" value="WD40 repeat-like"/>
    <property type="match status" value="1"/>
</dbReference>
<name>A0A6F9D9T2_9ASCI</name>
<gene>
    <name evidence="11" type="primary">Chaf1b</name>
</gene>
<evidence type="ECO:0000256" key="7">
    <source>
        <dbReference type="ARBA" id="ARBA00023204"/>
    </source>
</evidence>
<evidence type="ECO:0000256" key="4">
    <source>
        <dbReference type="ARBA" id="ARBA00022737"/>
    </source>
</evidence>
<dbReference type="SMART" id="SM00320">
    <property type="entry name" value="WD40"/>
    <property type="match status" value="5"/>
</dbReference>
<dbReference type="PANTHER" id="PTHR15271:SF4">
    <property type="entry name" value="CHROMATIN ASSEMBLY FACTOR 1 SUBUNIT B"/>
    <property type="match status" value="1"/>
</dbReference>
<feature type="domain" description="CAF1B/HIR1 beta-propeller" evidence="10">
    <location>
        <begin position="1"/>
        <end position="382"/>
    </location>
</feature>
<organism evidence="11">
    <name type="scientific">Phallusia mammillata</name>
    <dbReference type="NCBI Taxonomy" id="59560"/>
    <lineage>
        <taxon>Eukaryota</taxon>
        <taxon>Metazoa</taxon>
        <taxon>Chordata</taxon>
        <taxon>Tunicata</taxon>
        <taxon>Ascidiacea</taxon>
        <taxon>Phlebobranchia</taxon>
        <taxon>Ascidiidae</taxon>
        <taxon>Phallusia</taxon>
    </lineage>
</organism>
<evidence type="ECO:0000256" key="6">
    <source>
        <dbReference type="ARBA" id="ARBA00022853"/>
    </source>
</evidence>
<evidence type="ECO:0000256" key="3">
    <source>
        <dbReference type="ARBA" id="ARBA00022574"/>
    </source>
</evidence>
<keyword evidence="5" id="KW-0227">DNA damage</keyword>
<dbReference type="InterPro" id="IPR001680">
    <property type="entry name" value="WD40_rpt"/>
</dbReference>
<dbReference type="PROSITE" id="PS50294">
    <property type="entry name" value="WD_REPEATS_REGION"/>
    <property type="match status" value="2"/>
</dbReference>
<dbReference type="InterPro" id="IPR001632">
    <property type="entry name" value="WD40_G-protein_beta-like"/>
</dbReference>
<evidence type="ECO:0000313" key="11">
    <source>
        <dbReference type="EMBL" id="CAB3230400.1"/>
    </source>
</evidence>
<dbReference type="PANTHER" id="PTHR15271">
    <property type="entry name" value="CHROMATIN ASSEMBLY FACTOR 1 SUBUNIT B"/>
    <property type="match status" value="1"/>
</dbReference>
<keyword evidence="8" id="KW-0539">Nucleus</keyword>
<keyword evidence="4" id="KW-0677">Repeat</keyword>
<dbReference type="PROSITE" id="PS00678">
    <property type="entry name" value="WD_REPEATS_1"/>
    <property type="match status" value="1"/>
</dbReference>
<dbReference type="GO" id="GO:0006335">
    <property type="term" value="P:DNA replication-dependent chromatin assembly"/>
    <property type="evidence" value="ECO:0007669"/>
    <property type="project" value="InterPro"/>
</dbReference>
<feature type="repeat" description="WD" evidence="9">
    <location>
        <begin position="116"/>
        <end position="157"/>
    </location>
</feature>
<dbReference type="InterPro" id="IPR019775">
    <property type="entry name" value="WD40_repeat_CS"/>
</dbReference>
<dbReference type="PROSITE" id="PS50082">
    <property type="entry name" value="WD_REPEATS_2"/>
    <property type="match status" value="2"/>
</dbReference>